<evidence type="ECO:0000256" key="5">
    <source>
        <dbReference type="ARBA" id="ARBA00023136"/>
    </source>
</evidence>
<feature type="transmembrane region" description="Helical" evidence="8">
    <location>
        <begin position="388"/>
        <end position="405"/>
    </location>
</feature>
<keyword evidence="11" id="KW-1185">Reference proteome</keyword>
<evidence type="ECO:0000259" key="9">
    <source>
        <dbReference type="Pfam" id="PF13515"/>
    </source>
</evidence>
<evidence type="ECO:0000256" key="3">
    <source>
        <dbReference type="ARBA" id="ARBA00022692"/>
    </source>
</evidence>
<evidence type="ECO:0000256" key="1">
    <source>
        <dbReference type="ARBA" id="ARBA00004651"/>
    </source>
</evidence>
<evidence type="ECO:0000256" key="8">
    <source>
        <dbReference type="SAM" id="Phobius"/>
    </source>
</evidence>
<feature type="transmembrane region" description="Helical" evidence="8">
    <location>
        <begin position="439"/>
        <end position="461"/>
    </location>
</feature>
<comment type="similarity">
    <text evidence="6">Belongs to the YccS/YhfK family.</text>
</comment>
<dbReference type="Pfam" id="PF13515">
    <property type="entry name" value="FUSC_2"/>
    <property type="match status" value="1"/>
</dbReference>
<accession>A0A1N7IN92</accession>
<feature type="transmembrane region" description="Helical" evidence="8">
    <location>
        <begin position="151"/>
        <end position="168"/>
    </location>
</feature>
<feature type="transmembrane region" description="Helical" evidence="8">
    <location>
        <begin position="80"/>
        <end position="96"/>
    </location>
</feature>
<evidence type="ECO:0000313" key="10">
    <source>
        <dbReference type="EMBL" id="SIS38522.1"/>
    </source>
</evidence>
<dbReference type="GO" id="GO:0005886">
    <property type="term" value="C:plasma membrane"/>
    <property type="evidence" value="ECO:0007669"/>
    <property type="project" value="UniProtKB-SubCell"/>
</dbReference>
<dbReference type="Proteomes" id="UP000187608">
    <property type="component" value="Unassembled WGS sequence"/>
</dbReference>
<protein>
    <submittedName>
        <fullName evidence="10">Uncharacterized membrane protein YccC</fullName>
    </submittedName>
</protein>
<dbReference type="RefSeq" id="WP_076556862.1">
    <property type="nucleotide sequence ID" value="NZ_FTOC01000001.1"/>
</dbReference>
<reference evidence="11" key="1">
    <citation type="submission" date="2017-01" db="EMBL/GenBank/DDBJ databases">
        <authorList>
            <person name="Varghese N."/>
            <person name="Submissions S."/>
        </authorList>
    </citation>
    <scope>NUCLEOTIDE SEQUENCE [LARGE SCALE GENOMIC DNA]</scope>
    <source>
        <strain evidence="11">DSM 23127</strain>
    </source>
</reference>
<feature type="transmembrane region" description="Helical" evidence="8">
    <location>
        <begin position="467"/>
        <end position="496"/>
    </location>
</feature>
<sequence length="721" mass="81826">MKRSAIYWWERLLATDPGRKRFRQAGKASLSLMTSVFIVMFILSVSGKDPLLPSILAGMLGMMGIMVVMDDTEKEKKQTTLLLPLSGVFGVTMGSLLSENVFLVSGLMILVTASAFYFSRFGSRYFSLGMVGFLTTYLASFLGLAPQEFPWFYMAIVLGTTSAYTYNFKLFKDSTRLLTHSMQSFHRQANLTFDLLEEVIRDEKLLEEKKAVLDSNARKLREYARSVATDVKDHEIQGLWPGLSTAQVRLYLFDAAMLVTTMSDSLQRLKEDRAFENGRIRRLLIDVLDHLRKAEVLKHSYDIQDLEKANETLRELRQVIDDLFDSQVDRPGGWLYLLRRIEAIAGHVIKGAMEIRRSMHNERRVEEEAEEEEEEENEEGMKPSTKKAIQALIAGSIAIVVGHLISPIQPYWVILTTFIVQIGTDTVGRTYLKGLERSIGTVIGAVLGFGLATAVSGYAVVELILVFFVIFCAFYMLTVSYTVMSVFITMLIAFMYDLILGGITYELLAARVIDTVAGALIALIVVSYIYPTRTMSKVTDTFEEYLEELETYVIDYLKGFRDKGVKNLADSAFELDGILKLMEDEAKPVMQGPGIRKYSGLPGWMTIFTAINYYAKQLVASSYQKEFSYDETVRRELERTEEKITHNLQTLRISLKEEKKAGVLYDLKKEREIIETYAPAGSETKGDLIHHLHYVWKINQSLLVLGDRLHLDEKESRTDVV</sequence>
<feature type="transmembrane region" description="Helical" evidence="8">
    <location>
        <begin position="508"/>
        <end position="530"/>
    </location>
</feature>
<feature type="transmembrane region" description="Helical" evidence="8">
    <location>
        <begin position="125"/>
        <end position="145"/>
    </location>
</feature>
<proteinExistence type="inferred from homology"/>
<feature type="region of interest" description="Disordered" evidence="7">
    <location>
        <begin position="360"/>
        <end position="383"/>
    </location>
</feature>
<keyword evidence="5 8" id="KW-0472">Membrane</keyword>
<organism evidence="10 11">
    <name type="scientific">Salimicrobium flavidum</name>
    <dbReference type="NCBI Taxonomy" id="570947"/>
    <lineage>
        <taxon>Bacteria</taxon>
        <taxon>Bacillati</taxon>
        <taxon>Bacillota</taxon>
        <taxon>Bacilli</taxon>
        <taxon>Bacillales</taxon>
        <taxon>Bacillaceae</taxon>
        <taxon>Salimicrobium</taxon>
    </lineage>
</organism>
<evidence type="ECO:0000256" key="2">
    <source>
        <dbReference type="ARBA" id="ARBA00022475"/>
    </source>
</evidence>
<evidence type="ECO:0000313" key="11">
    <source>
        <dbReference type="Proteomes" id="UP000187608"/>
    </source>
</evidence>
<keyword evidence="3 8" id="KW-0812">Transmembrane</keyword>
<dbReference type="AlphaFoldDB" id="A0A1N7IN92"/>
<feature type="compositionally biased region" description="Acidic residues" evidence="7">
    <location>
        <begin position="367"/>
        <end position="378"/>
    </location>
</feature>
<feature type="domain" description="Integral membrane bound transporter" evidence="9">
    <location>
        <begin position="397"/>
        <end position="525"/>
    </location>
</feature>
<dbReference type="EMBL" id="FTOC01000001">
    <property type="protein sequence ID" value="SIS38522.1"/>
    <property type="molecule type" value="Genomic_DNA"/>
</dbReference>
<keyword evidence="4 8" id="KW-1133">Transmembrane helix</keyword>
<comment type="subcellular location">
    <subcellularLocation>
        <location evidence="1">Cell membrane</location>
        <topology evidence="1">Multi-pass membrane protein</topology>
    </subcellularLocation>
</comment>
<dbReference type="STRING" id="570947.SAMN05421687_101616"/>
<evidence type="ECO:0000256" key="4">
    <source>
        <dbReference type="ARBA" id="ARBA00022989"/>
    </source>
</evidence>
<feature type="transmembrane region" description="Helical" evidence="8">
    <location>
        <begin position="28"/>
        <end position="45"/>
    </location>
</feature>
<dbReference type="InterPro" id="IPR049453">
    <property type="entry name" value="Memb_transporter_dom"/>
</dbReference>
<dbReference type="PANTHER" id="PTHR30509:SF9">
    <property type="entry name" value="MULTIDRUG RESISTANCE PROTEIN MDTO"/>
    <property type="match status" value="1"/>
</dbReference>
<gene>
    <name evidence="10" type="ORF">SAMN05421687_101616</name>
</gene>
<name>A0A1N7IN92_9BACI</name>
<evidence type="ECO:0000256" key="6">
    <source>
        <dbReference type="ARBA" id="ARBA00043993"/>
    </source>
</evidence>
<feature type="transmembrane region" description="Helical" evidence="8">
    <location>
        <begin position="102"/>
        <end position="118"/>
    </location>
</feature>
<keyword evidence="2" id="KW-1003">Cell membrane</keyword>
<dbReference type="PANTHER" id="PTHR30509">
    <property type="entry name" value="P-HYDROXYBENZOIC ACID EFFLUX PUMP SUBUNIT-RELATED"/>
    <property type="match status" value="1"/>
</dbReference>
<feature type="transmembrane region" description="Helical" evidence="8">
    <location>
        <begin position="51"/>
        <end position="68"/>
    </location>
</feature>
<evidence type="ECO:0000256" key="7">
    <source>
        <dbReference type="SAM" id="MobiDB-lite"/>
    </source>
</evidence>